<evidence type="ECO:0000256" key="3">
    <source>
        <dbReference type="ARBA" id="ARBA00006187"/>
    </source>
</evidence>
<dbReference type="FunFam" id="1.20.58.1520:FF:000002">
    <property type="entry name" value="65-kDa microtubule-associated protein 6"/>
    <property type="match status" value="1"/>
</dbReference>
<dbReference type="GO" id="GO:0005634">
    <property type="term" value="C:nucleus"/>
    <property type="evidence" value="ECO:0007669"/>
    <property type="project" value="UniProtKB-SubCell"/>
</dbReference>
<dbReference type="GO" id="GO:0005737">
    <property type="term" value="C:cytoplasm"/>
    <property type="evidence" value="ECO:0007669"/>
    <property type="project" value="TreeGrafter"/>
</dbReference>
<dbReference type="InterPro" id="IPR007145">
    <property type="entry name" value="MAP65_Ase1_PRC1"/>
</dbReference>
<name>A0A6P4DCG5_ARADU</name>
<keyword evidence="11" id="KW-1185">Reference proteome</keyword>
<evidence type="ECO:0000256" key="5">
    <source>
        <dbReference type="ARBA" id="ARBA00022553"/>
    </source>
</evidence>
<comment type="similarity">
    <text evidence="3">Belongs to the MAP65/ASE1 family.</text>
</comment>
<dbReference type="RefSeq" id="XP_015965917.1">
    <property type="nucleotide sequence ID" value="XM_016110431.3"/>
</dbReference>
<keyword evidence="9" id="KW-0175">Coiled coil</keyword>
<evidence type="ECO:0000313" key="12">
    <source>
        <dbReference type="RefSeq" id="XP_015965917.1"/>
    </source>
</evidence>
<keyword evidence="8" id="KW-0539">Nucleus</keyword>
<dbReference type="KEGG" id="adu:107489680"/>
<keyword evidence="7" id="KW-0206">Cytoskeleton</keyword>
<dbReference type="Pfam" id="PF03999">
    <property type="entry name" value="MAP65_ASE1"/>
    <property type="match status" value="1"/>
</dbReference>
<feature type="region of interest" description="Disordered" evidence="10">
    <location>
        <begin position="620"/>
        <end position="643"/>
    </location>
</feature>
<evidence type="ECO:0000256" key="4">
    <source>
        <dbReference type="ARBA" id="ARBA00022490"/>
    </source>
</evidence>
<evidence type="ECO:0000256" key="6">
    <source>
        <dbReference type="ARBA" id="ARBA00022701"/>
    </source>
</evidence>
<sequence length="717" mass="81712">MSEPRKDSLIHELQIIWDEVGESETDKDRMLFEIEEECIELYRRKVDQANWSRVQLRQEIADCEAELATICSALAERPIHIRQDQNVGSLKQELARIYPELEEMRKRKSDRRNQLIDVREQIQSISNELYSPGEHAPPVIDENDLSLRKLEELHRQLYALQKEKSDRLKTVQDHLRTLNSLCSVLGLDFKETIDRVHPSLGNSEGYKSIDNDTIKQLTVAIQDLREIKLQRMEKLQDIATTMLELWHLMDTPVEEQQMFQNVTCNIAASEDEITEPNTLSEGFISHVEEEVLRLEALKSSKMKELVLKKRAELEEICQKTHLVPELDSALEYAIETIESGTVDPAWVLEQLELHIAKVKEEAFSRKDILEKVEKWLSACEEESWLEEYNKDENRYNAGRGTHLNLKRAEKARALVTKIPGMVEALNSKTTEWEQERGIEFKYDDARLLSMLEDYTNSRQEKEQERRKLRNLKKHQGQLIAEQEVLYGSKPSPKANSAKKLSRQSSTTGSGRRTSLGASSKLEAKATHSYFSSAKTGVDIAHSPLEKNLFGSGSVRKIDSPSVRQPFSPISSTESSKANSANTTDELKMQQTEELVKTLTLYNMPFTSPSKISTVVDEENKTPKAMPFSPFSSTLPPNSSNESDIQTQNLQKTITLHNLPFSTPSKTATETVVDEGYSTPKEMAIPAPTKPSSVPFGGYSAQETEYSFEERRLGCVFE</sequence>
<comment type="subcellular location">
    <subcellularLocation>
        <location evidence="2">Cytoplasm</location>
        <location evidence="2">Cytoskeleton</location>
    </subcellularLocation>
    <subcellularLocation>
        <location evidence="1">Nucleus</location>
    </subcellularLocation>
</comment>
<dbReference type="PANTHER" id="PTHR19321">
    <property type="entry name" value="PROTEIN REGULATOR OF CYTOKINESIS 1 PRC1-RELATED"/>
    <property type="match status" value="1"/>
</dbReference>
<feature type="coiled-coil region" evidence="9">
    <location>
        <begin position="451"/>
        <end position="481"/>
    </location>
</feature>
<dbReference type="Proteomes" id="UP000515211">
    <property type="component" value="Chromosome 5"/>
</dbReference>
<dbReference type="GO" id="GO:0008017">
    <property type="term" value="F:microtubule binding"/>
    <property type="evidence" value="ECO:0007669"/>
    <property type="project" value="InterPro"/>
</dbReference>
<dbReference type="Gene3D" id="1.20.58.1520">
    <property type="match status" value="1"/>
</dbReference>
<evidence type="ECO:0000256" key="2">
    <source>
        <dbReference type="ARBA" id="ARBA00004245"/>
    </source>
</evidence>
<reference evidence="12" key="2">
    <citation type="submission" date="2025-08" db="UniProtKB">
        <authorList>
            <consortium name="RefSeq"/>
        </authorList>
    </citation>
    <scope>IDENTIFICATION</scope>
    <source>
        <tissue evidence="12">Whole plant</tissue>
    </source>
</reference>
<feature type="coiled-coil region" evidence="9">
    <location>
        <begin position="39"/>
        <end position="66"/>
    </location>
</feature>
<keyword evidence="6" id="KW-0493">Microtubule</keyword>
<evidence type="ECO:0000256" key="10">
    <source>
        <dbReference type="SAM" id="MobiDB-lite"/>
    </source>
</evidence>
<keyword evidence="5" id="KW-0597">Phosphoprotein</keyword>
<dbReference type="GeneID" id="107489680"/>
<proteinExistence type="inferred from homology"/>
<evidence type="ECO:0000313" key="11">
    <source>
        <dbReference type="Proteomes" id="UP000515211"/>
    </source>
</evidence>
<accession>A0A6P4DCG5</accession>
<dbReference type="PANTHER" id="PTHR19321:SF56">
    <property type="entry name" value="65-KDA MICROTUBULE-ASSOCIATED-LIKE PROTEIN"/>
    <property type="match status" value="1"/>
</dbReference>
<dbReference type="GO" id="GO:0005874">
    <property type="term" value="C:microtubule"/>
    <property type="evidence" value="ECO:0007669"/>
    <property type="project" value="UniProtKB-KW"/>
</dbReference>
<feature type="compositionally biased region" description="Polar residues" evidence="10">
    <location>
        <begin position="629"/>
        <end position="643"/>
    </location>
</feature>
<feature type="compositionally biased region" description="Polar residues" evidence="10">
    <location>
        <begin position="561"/>
        <end position="585"/>
    </location>
</feature>
<evidence type="ECO:0000256" key="1">
    <source>
        <dbReference type="ARBA" id="ARBA00004123"/>
    </source>
</evidence>
<evidence type="ECO:0000256" key="9">
    <source>
        <dbReference type="SAM" id="Coils"/>
    </source>
</evidence>
<dbReference type="AlphaFoldDB" id="A0A6P4DCG5"/>
<gene>
    <name evidence="12" type="primary">LOC107489680</name>
</gene>
<keyword evidence="4" id="KW-0963">Cytoplasm</keyword>
<evidence type="ECO:0000256" key="8">
    <source>
        <dbReference type="ARBA" id="ARBA00023242"/>
    </source>
</evidence>
<feature type="compositionally biased region" description="Low complexity" evidence="10">
    <location>
        <begin position="488"/>
        <end position="519"/>
    </location>
</feature>
<dbReference type="GO" id="GO:0005819">
    <property type="term" value="C:spindle"/>
    <property type="evidence" value="ECO:0007669"/>
    <property type="project" value="TreeGrafter"/>
</dbReference>
<feature type="region of interest" description="Disordered" evidence="10">
    <location>
        <begin position="481"/>
        <end position="521"/>
    </location>
</feature>
<reference evidence="11" key="1">
    <citation type="journal article" date="2016" name="Nat. Genet.">
        <title>The genome sequences of Arachis duranensis and Arachis ipaensis, the diploid ancestors of cultivated peanut.</title>
        <authorList>
            <person name="Bertioli D.J."/>
            <person name="Cannon S.B."/>
            <person name="Froenicke L."/>
            <person name="Huang G."/>
            <person name="Farmer A.D."/>
            <person name="Cannon E.K."/>
            <person name="Liu X."/>
            <person name="Gao D."/>
            <person name="Clevenger J."/>
            <person name="Dash S."/>
            <person name="Ren L."/>
            <person name="Moretzsohn M.C."/>
            <person name="Shirasawa K."/>
            <person name="Huang W."/>
            <person name="Vidigal B."/>
            <person name="Abernathy B."/>
            <person name="Chu Y."/>
            <person name="Niederhuth C.E."/>
            <person name="Umale P."/>
            <person name="Araujo A.C."/>
            <person name="Kozik A."/>
            <person name="Kim K.D."/>
            <person name="Burow M.D."/>
            <person name="Varshney R.K."/>
            <person name="Wang X."/>
            <person name="Zhang X."/>
            <person name="Barkley N."/>
            <person name="Guimaraes P.M."/>
            <person name="Isobe S."/>
            <person name="Guo B."/>
            <person name="Liao B."/>
            <person name="Stalker H.T."/>
            <person name="Schmitz R.J."/>
            <person name="Scheffler B.E."/>
            <person name="Leal-Bertioli S.C."/>
            <person name="Xun X."/>
            <person name="Jackson S.A."/>
            <person name="Michelmore R."/>
            <person name="Ozias-Akins P."/>
        </authorList>
    </citation>
    <scope>NUCLEOTIDE SEQUENCE [LARGE SCALE GENOMIC DNA]</scope>
    <source>
        <strain evidence="11">cv. V14167</strain>
    </source>
</reference>
<feature type="region of interest" description="Disordered" evidence="10">
    <location>
        <begin position="551"/>
        <end position="585"/>
    </location>
</feature>
<dbReference type="GO" id="GO:0000226">
    <property type="term" value="P:microtubule cytoskeleton organization"/>
    <property type="evidence" value="ECO:0007669"/>
    <property type="project" value="InterPro"/>
</dbReference>
<protein>
    <submittedName>
        <fullName evidence="12">65-kDa microtubule-associated protein 3-like</fullName>
    </submittedName>
</protein>
<evidence type="ECO:0000256" key="7">
    <source>
        <dbReference type="ARBA" id="ARBA00023212"/>
    </source>
</evidence>
<organism evidence="11 12">
    <name type="scientific">Arachis duranensis</name>
    <name type="common">Wild peanut</name>
    <dbReference type="NCBI Taxonomy" id="130453"/>
    <lineage>
        <taxon>Eukaryota</taxon>
        <taxon>Viridiplantae</taxon>
        <taxon>Streptophyta</taxon>
        <taxon>Embryophyta</taxon>
        <taxon>Tracheophyta</taxon>
        <taxon>Spermatophyta</taxon>
        <taxon>Magnoliopsida</taxon>
        <taxon>eudicotyledons</taxon>
        <taxon>Gunneridae</taxon>
        <taxon>Pentapetalae</taxon>
        <taxon>rosids</taxon>
        <taxon>fabids</taxon>
        <taxon>Fabales</taxon>
        <taxon>Fabaceae</taxon>
        <taxon>Papilionoideae</taxon>
        <taxon>50 kb inversion clade</taxon>
        <taxon>dalbergioids sensu lato</taxon>
        <taxon>Dalbergieae</taxon>
        <taxon>Pterocarpus clade</taxon>
        <taxon>Arachis</taxon>
    </lineage>
</organism>